<evidence type="ECO:0008006" key="4">
    <source>
        <dbReference type="Google" id="ProtNLM"/>
    </source>
</evidence>
<evidence type="ECO:0000313" key="3">
    <source>
        <dbReference type="Proteomes" id="UP000304912"/>
    </source>
</evidence>
<accession>A0A5B7Y9Q2</accession>
<dbReference type="Proteomes" id="UP000304912">
    <property type="component" value="Chromosome"/>
</dbReference>
<gene>
    <name evidence="2" type="ORF">FBQ74_01275</name>
</gene>
<dbReference type="RefSeq" id="WP_139754950.1">
    <property type="nucleotide sequence ID" value="NZ_CP039852.1"/>
</dbReference>
<reference evidence="2 3" key="1">
    <citation type="submission" date="2019-04" db="EMBL/GenBank/DDBJ databases">
        <title>Salinimonas iocasae sp. nov., a halophilic bacterium isolated from the outer tube casing of tubeworms in Okinawa Trough.</title>
        <authorList>
            <person name="Zhang H."/>
            <person name="Wang H."/>
            <person name="Li C."/>
        </authorList>
    </citation>
    <scope>NUCLEOTIDE SEQUENCE [LARGE SCALE GENOMIC DNA]</scope>
    <source>
        <strain evidence="2 3">KX18D6</strain>
    </source>
</reference>
<keyword evidence="3" id="KW-1185">Reference proteome</keyword>
<protein>
    <recommendedName>
        <fullName evidence="4">DUF3592 domain-containing protein</fullName>
    </recommendedName>
</protein>
<sequence length="165" mass="18654">MKFKDLSQNSKASLAFTGMMIFVLLILKPAPSFDDLTELSGKLEWFESIGKHRDTLRFKLKEHKEKFVYHSVAGSIGSVTDALNKENATLKIAFDPNDSDSAIWEFEDFHPVYQVISDNHLIKSYRSTVSKYKSNSELGIWLLIGGLLASCLFIVMDWSIAKDAN</sequence>
<name>A0A5B7Y9Q2_9ALTE</name>
<dbReference type="EMBL" id="CP039852">
    <property type="protein sequence ID" value="QCZ92188.1"/>
    <property type="molecule type" value="Genomic_DNA"/>
</dbReference>
<dbReference type="OrthoDB" id="6307466at2"/>
<dbReference type="KEGG" id="salk:FBQ74_01275"/>
<evidence type="ECO:0000313" key="2">
    <source>
        <dbReference type="EMBL" id="QCZ92188.1"/>
    </source>
</evidence>
<feature type="transmembrane region" description="Helical" evidence="1">
    <location>
        <begin position="138"/>
        <end position="160"/>
    </location>
</feature>
<organism evidence="2 3">
    <name type="scientific">Salinimonas iocasae</name>
    <dbReference type="NCBI Taxonomy" id="2572577"/>
    <lineage>
        <taxon>Bacteria</taxon>
        <taxon>Pseudomonadati</taxon>
        <taxon>Pseudomonadota</taxon>
        <taxon>Gammaproteobacteria</taxon>
        <taxon>Alteromonadales</taxon>
        <taxon>Alteromonadaceae</taxon>
        <taxon>Alteromonas/Salinimonas group</taxon>
        <taxon>Salinimonas</taxon>
    </lineage>
</organism>
<evidence type="ECO:0000256" key="1">
    <source>
        <dbReference type="SAM" id="Phobius"/>
    </source>
</evidence>
<proteinExistence type="predicted"/>
<dbReference type="AlphaFoldDB" id="A0A5B7Y9Q2"/>
<keyword evidence="1" id="KW-0812">Transmembrane</keyword>
<keyword evidence="1" id="KW-0472">Membrane</keyword>
<keyword evidence="1" id="KW-1133">Transmembrane helix</keyword>